<evidence type="ECO:0000256" key="1">
    <source>
        <dbReference type="ARBA" id="ARBA00023172"/>
    </source>
</evidence>
<dbReference type="Pfam" id="PF00589">
    <property type="entry name" value="Phage_integrase"/>
    <property type="match status" value="1"/>
</dbReference>
<dbReference type="Gene3D" id="1.10.443.10">
    <property type="entry name" value="Intergrase catalytic core"/>
    <property type="match status" value="1"/>
</dbReference>
<proteinExistence type="predicted"/>
<evidence type="ECO:0000313" key="5">
    <source>
        <dbReference type="Proteomes" id="UP001553715"/>
    </source>
</evidence>
<dbReference type="Proteomes" id="UP001553715">
    <property type="component" value="Unassembled WGS sequence"/>
</dbReference>
<dbReference type="RefSeq" id="WP_160175068.1">
    <property type="nucleotide sequence ID" value="NZ_JAJVKR010000001.1"/>
</dbReference>
<keyword evidence="5" id="KW-1185">Reference proteome</keyword>
<keyword evidence="1" id="KW-0233">DNA recombination</keyword>
<feature type="region of interest" description="Disordered" evidence="2">
    <location>
        <begin position="87"/>
        <end position="107"/>
    </location>
</feature>
<comment type="caution">
    <text evidence="4">The sequence shown here is derived from an EMBL/GenBank/DDBJ whole genome shotgun (WGS) entry which is preliminary data.</text>
</comment>
<organism evidence="4 5">
    <name type="scientific">Microbacterium profundi</name>
    <dbReference type="NCBI Taxonomy" id="450380"/>
    <lineage>
        <taxon>Bacteria</taxon>
        <taxon>Bacillati</taxon>
        <taxon>Actinomycetota</taxon>
        <taxon>Actinomycetes</taxon>
        <taxon>Micrococcales</taxon>
        <taxon>Microbacteriaceae</taxon>
        <taxon>Microbacterium</taxon>
    </lineage>
</organism>
<accession>A0ABV3LFS4</accession>
<protein>
    <submittedName>
        <fullName evidence="4">Tyrosine-type recombinase/integrase</fullName>
    </submittedName>
</protein>
<dbReference type="PROSITE" id="PS51898">
    <property type="entry name" value="TYR_RECOMBINASE"/>
    <property type="match status" value="1"/>
</dbReference>
<feature type="domain" description="Tyr recombinase" evidence="3">
    <location>
        <begin position="1"/>
        <end position="85"/>
    </location>
</feature>
<name>A0ABV3LFS4_9MICO</name>
<dbReference type="InterPro" id="IPR002104">
    <property type="entry name" value="Integrase_catalytic"/>
</dbReference>
<evidence type="ECO:0000313" key="4">
    <source>
        <dbReference type="EMBL" id="MEW1974746.1"/>
    </source>
</evidence>
<dbReference type="SUPFAM" id="SSF56349">
    <property type="entry name" value="DNA breaking-rejoining enzymes"/>
    <property type="match status" value="1"/>
</dbReference>
<sequence>MFSQEDGSPVDPKYVTRRMIVVEKREKLPLMGMHGWRHIHVTLLDQAGCPLPVIQQRVGHSASNITEGVYTHRQVDAQRPWALAAGALADPDSTQPADLSTQHAVGQ</sequence>
<evidence type="ECO:0000259" key="3">
    <source>
        <dbReference type="PROSITE" id="PS51898"/>
    </source>
</evidence>
<gene>
    <name evidence="4" type="ORF">AB0301_06655</name>
</gene>
<dbReference type="EMBL" id="JBFBMH010000006">
    <property type="protein sequence ID" value="MEW1974746.1"/>
    <property type="molecule type" value="Genomic_DNA"/>
</dbReference>
<evidence type="ECO:0000256" key="2">
    <source>
        <dbReference type="SAM" id="MobiDB-lite"/>
    </source>
</evidence>
<dbReference type="InterPro" id="IPR013762">
    <property type="entry name" value="Integrase-like_cat_sf"/>
</dbReference>
<dbReference type="InterPro" id="IPR011010">
    <property type="entry name" value="DNA_brk_join_enz"/>
</dbReference>
<reference evidence="4 5" key="1">
    <citation type="submission" date="2024-06" db="EMBL/GenBank/DDBJ databases">
        <title>The Natural Products Discovery Center: Release of the First 8490 Sequenced Strains for Exploring Actinobacteria Biosynthetic Diversity.</title>
        <authorList>
            <person name="Kalkreuter E."/>
            <person name="Kautsar S.A."/>
            <person name="Yang D."/>
            <person name="Bader C.D."/>
            <person name="Teijaro C.N."/>
            <person name="Fluegel L."/>
            <person name="Davis C.M."/>
            <person name="Simpson J.R."/>
            <person name="Lauterbach L."/>
            <person name="Steele A.D."/>
            <person name="Gui C."/>
            <person name="Meng S."/>
            <person name="Li G."/>
            <person name="Viehrig K."/>
            <person name="Ye F."/>
            <person name="Su P."/>
            <person name="Kiefer A.F."/>
            <person name="Nichols A."/>
            <person name="Cepeda A.J."/>
            <person name="Yan W."/>
            <person name="Fan B."/>
            <person name="Jiang Y."/>
            <person name="Adhikari A."/>
            <person name="Zheng C.-J."/>
            <person name="Schuster L."/>
            <person name="Cowan T.M."/>
            <person name="Smanski M.J."/>
            <person name="Chevrette M.G."/>
            <person name="De Carvalho L.P.S."/>
            <person name="Shen B."/>
        </authorList>
    </citation>
    <scope>NUCLEOTIDE SEQUENCE [LARGE SCALE GENOMIC DNA]</scope>
    <source>
        <strain evidence="4 5">NPDC077434</strain>
    </source>
</reference>
<feature type="compositionally biased region" description="Polar residues" evidence="2">
    <location>
        <begin position="92"/>
        <end position="107"/>
    </location>
</feature>